<gene>
    <name evidence="2" type="ORF">ACFPFU_25085</name>
</gene>
<dbReference type="Gene3D" id="1.20.120.450">
    <property type="entry name" value="dinb family like domain"/>
    <property type="match status" value="1"/>
</dbReference>
<dbReference type="EMBL" id="JBHSJJ010000027">
    <property type="protein sequence ID" value="MFC4875002.1"/>
    <property type="molecule type" value="Genomic_DNA"/>
</dbReference>
<dbReference type="SUPFAM" id="SSF109854">
    <property type="entry name" value="DinB/YfiT-like putative metalloenzymes"/>
    <property type="match status" value="1"/>
</dbReference>
<dbReference type="InterPro" id="IPR034660">
    <property type="entry name" value="DinB/YfiT-like"/>
</dbReference>
<comment type="caution">
    <text evidence="2">The sequence shown here is derived from an EMBL/GenBank/DDBJ whole genome shotgun (WGS) entry which is preliminary data.</text>
</comment>
<dbReference type="RefSeq" id="WP_377069399.1">
    <property type="nucleotide sequence ID" value="NZ_JBHSJJ010000027.1"/>
</dbReference>
<organism evidence="2 3">
    <name type="scientific">Negadavirga shengliensis</name>
    <dbReference type="NCBI Taxonomy" id="1389218"/>
    <lineage>
        <taxon>Bacteria</taxon>
        <taxon>Pseudomonadati</taxon>
        <taxon>Bacteroidota</taxon>
        <taxon>Cytophagia</taxon>
        <taxon>Cytophagales</taxon>
        <taxon>Cyclobacteriaceae</taxon>
        <taxon>Negadavirga</taxon>
    </lineage>
</organism>
<evidence type="ECO:0000259" key="1">
    <source>
        <dbReference type="Pfam" id="PF12867"/>
    </source>
</evidence>
<proteinExistence type="predicted"/>
<accession>A0ABV9T8B6</accession>
<dbReference type="Proteomes" id="UP001595818">
    <property type="component" value="Unassembled WGS sequence"/>
</dbReference>
<feature type="domain" description="DinB-like" evidence="1">
    <location>
        <begin position="36"/>
        <end position="160"/>
    </location>
</feature>
<name>A0ABV9T8B6_9BACT</name>
<keyword evidence="3" id="KW-1185">Reference proteome</keyword>
<dbReference type="InterPro" id="IPR024775">
    <property type="entry name" value="DinB-like"/>
</dbReference>
<evidence type="ECO:0000313" key="3">
    <source>
        <dbReference type="Proteomes" id="UP001595818"/>
    </source>
</evidence>
<reference evidence="3" key="1">
    <citation type="journal article" date="2019" name="Int. J. Syst. Evol. Microbiol.">
        <title>The Global Catalogue of Microorganisms (GCM) 10K type strain sequencing project: providing services to taxonomists for standard genome sequencing and annotation.</title>
        <authorList>
            <consortium name="The Broad Institute Genomics Platform"/>
            <consortium name="The Broad Institute Genome Sequencing Center for Infectious Disease"/>
            <person name="Wu L."/>
            <person name="Ma J."/>
        </authorList>
    </citation>
    <scope>NUCLEOTIDE SEQUENCE [LARGE SCALE GENOMIC DNA]</scope>
    <source>
        <strain evidence="3">CGMCC 4.7466</strain>
    </source>
</reference>
<dbReference type="Pfam" id="PF12867">
    <property type="entry name" value="DinB_2"/>
    <property type="match status" value="1"/>
</dbReference>
<evidence type="ECO:0000313" key="2">
    <source>
        <dbReference type="EMBL" id="MFC4875002.1"/>
    </source>
</evidence>
<protein>
    <submittedName>
        <fullName evidence="2">DinB family protein</fullName>
    </submittedName>
</protein>
<sequence length="178" mass="20441">MKPLHLVMILFLATGHMLPGLSQTDPFLRDFLERWENSKKYTVAVAQAMPEAHYGFSPTTDEMSFAGQLMHVAAVIEWHAFSRFDGRDTPFRTDDYLAEGKSKQEIINTVIAEFDKASELITGFDPNRLEETGSYAHFTRTSRQFLLLLADHVSHHRGQMLVYLRMKGITPPNYIDYQ</sequence>